<dbReference type="Pfam" id="PF06041">
    <property type="entry name" value="DUF924"/>
    <property type="match status" value="1"/>
</dbReference>
<protein>
    <submittedName>
        <fullName evidence="3">DUF924 family protein</fullName>
    </submittedName>
</protein>
<evidence type="ECO:0000259" key="2">
    <source>
        <dbReference type="PROSITE" id="PS51729"/>
    </source>
</evidence>
<dbReference type="Gene3D" id="3.40.630.30">
    <property type="match status" value="1"/>
</dbReference>
<proteinExistence type="predicted"/>
<dbReference type="SUPFAM" id="SSF48452">
    <property type="entry name" value="TPR-like"/>
    <property type="match status" value="1"/>
</dbReference>
<dbReference type="InterPro" id="IPR031165">
    <property type="entry name" value="GNAT_YJDJ"/>
</dbReference>
<feature type="domain" description="N-acetyltransferase" evidence="2">
    <location>
        <begin position="8"/>
        <end position="93"/>
    </location>
</feature>
<dbReference type="Gene3D" id="1.20.58.320">
    <property type="entry name" value="TPR-like"/>
    <property type="match status" value="1"/>
</dbReference>
<dbReference type="InterPro" id="IPR010323">
    <property type="entry name" value="DUF924"/>
</dbReference>
<evidence type="ECO:0000313" key="4">
    <source>
        <dbReference type="Proteomes" id="UP001285263"/>
    </source>
</evidence>
<accession>A0ABU5DK21</accession>
<keyword evidence="4" id="KW-1185">Reference proteome</keyword>
<dbReference type="InterPro" id="IPR011990">
    <property type="entry name" value="TPR-like_helical_dom_sf"/>
</dbReference>
<dbReference type="SUPFAM" id="SSF55729">
    <property type="entry name" value="Acyl-CoA N-acyltransferases (Nat)"/>
    <property type="match status" value="1"/>
</dbReference>
<evidence type="ECO:0000313" key="3">
    <source>
        <dbReference type="EMBL" id="MDY0746645.1"/>
    </source>
</evidence>
<dbReference type="Gene3D" id="1.25.40.10">
    <property type="entry name" value="Tetratricopeptide repeat domain"/>
    <property type="match status" value="1"/>
</dbReference>
<evidence type="ECO:0000259" key="1">
    <source>
        <dbReference type="PROSITE" id="PS51186"/>
    </source>
</evidence>
<dbReference type="Pfam" id="PF14542">
    <property type="entry name" value="Acetyltransf_CG"/>
    <property type="match status" value="1"/>
</dbReference>
<dbReference type="RefSeq" id="WP_320424591.1">
    <property type="nucleotide sequence ID" value="NZ_JAXCLA010000006.1"/>
</dbReference>
<organism evidence="3 4">
    <name type="scientific">Roseateles agri</name>
    <dbReference type="NCBI Taxonomy" id="3098619"/>
    <lineage>
        <taxon>Bacteria</taxon>
        <taxon>Pseudomonadati</taxon>
        <taxon>Pseudomonadota</taxon>
        <taxon>Betaproteobacteria</taxon>
        <taxon>Burkholderiales</taxon>
        <taxon>Sphaerotilaceae</taxon>
        <taxon>Roseateles</taxon>
    </lineage>
</organism>
<name>A0ABU5DK21_9BURK</name>
<dbReference type="PROSITE" id="PS51729">
    <property type="entry name" value="GNAT_YJDJ"/>
    <property type="match status" value="1"/>
</dbReference>
<feature type="domain" description="N-acetyltransferase" evidence="1">
    <location>
        <begin position="1"/>
        <end position="134"/>
    </location>
</feature>
<reference evidence="3 4" key="1">
    <citation type="submission" date="2023-11" db="EMBL/GenBank/DDBJ databases">
        <title>Paucibacter sp. nov., isolated from fresh soil in Korea.</title>
        <authorList>
            <person name="Le N.T.T."/>
        </authorList>
    </citation>
    <scope>NUCLEOTIDE SEQUENCE [LARGE SCALE GENOMIC DNA]</scope>
    <source>
        <strain evidence="3 4">R3-3</strain>
    </source>
</reference>
<gene>
    <name evidence="3" type="ORF">SNE35_19185</name>
</gene>
<dbReference type="Proteomes" id="UP001285263">
    <property type="component" value="Unassembled WGS sequence"/>
</dbReference>
<dbReference type="InterPro" id="IPR016181">
    <property type="entry name" value="Acyl_CoA_acyltransferase"/>
</dbReference>
<dbReference type="InterPro" id="IPR045057">
    <property type="entry name" value="Gcn5-rel_NAT"/>
</dbReference>
<dbReference type="PANTHER" id="PTHR31435:SF9">
    <property type="entry name" value="PROTEIN NATD1"/>
    <property type="match status" value="1"/>
</dbReference>
<dbReference type="CDD" id="cd04301">
    <property type="entry name" value="NAT_SF"/>
    <property type="match status" value="1"/>
</dbReference>
<dbReference type="PANTHER" id="PTHR31435">
    <property type="entry name" value="PROTEIN NATD1"/>
    <property type="match status" value="1"/>
</dbReference>
<dbReference type="EMBL" id="JAXCLA010000006">
    <property type="protein sequence ID" value="MDY0746645.1"/>
    <property type="molecule type" value="Genomic_DNA"/>
</dbReference>
<dbReference type="InterPro" id="IPR000182">
    <property type="entry name" value="GNAT_dom"/>
</dbReference>
<comment type="caution">
    <text evidence="3">The sequence shown here is derived from an EMBL/GenBank/DDBJ whole genome shotgun (WGS) entry which is preliminary data.</text>
</comment>
<sequence length="285" mass="31774">MDDDLKISHDERAGVFTAEIDGHGLDVEYLRQGERLVFTHTGTHPALRGRGLAGRMVEHALQWAAPQGLQVVPACSYVQAHMQRHRRWQRLLEPAGVQQVLNFWFGALGSANDGQVRRQWFIKDETFDAEIRTRFGPLIDAALTDGLPDWLPRPLGALAAIVVLDQFTRNSFRGQARAFAGDAQALRIALALLDDGSAAKLNPLERWFALMPLEHAEDLAMQQRCVREFEALAAIDPRMADPLNYARRHLAVVERFGRFPHRNAALGRASTPEEAAFIAQPGSGF</sequence>
<dbReference type="PROSITE" id="PS51186">
    <property type="entry name" value="GNAT"/>
    <property type="match status" value="1"/>
</dbReference>